<evidence type="ECO:0000256" key="4">
    <source>
        <dbReference type="ARBA" id="ARBA00022723"/>
    </source>
</evidence>
<evidence type="ECO:0000256" key="3">
    <source>
        <dbReference type="ARBA" id="ARBA00013081"/>
    </source>
</evidence>
<dbReference type="EC" id="3.1.3.16" evidence="3"/>
<evidence type="ECO:0000256" key="6">
    <source>
        <dbReference type="ARBA" id="ARBA00022842"/>
    </source>
</evidence>
<evidence type="ECO:0000256" key="8">
    <source>
        <dbReference type="ARBA" id="ARBA00023211"/>
    </source>
</evidence>
<evidence type="ECO:0000256" key="5">
    <source>
        <dbReference type="ARBA" id="ARBA00022801"/>
    </source>
</evidence>
<dbReference type="EMBL" id="ML738593">
    <property type="protein sequence ID" value="KAE8166578.1"/>
    <property type="molecule type" value="Genomic_DNA"/>
</dbReference>
<proteinExistence type="inferred from homology"/>
<gene>
    <name evidence="11" type="ORF">BDV40DRAFT_296364</name>
</gene>
<dbReference type="PROSITE" id="PS01032">
    <property type="entry name" value="PPM_1"/>
    <property type="match status" value="1"/>
</dbReference>
<dbReference type="CDD" id="cd00143">
    <property type="entry name" value="PP2Cc"/>
    <property type="match status" value="1"/>
</dbReference>
<keyword evidence="8" id="KW-0464">Manganese</keyword>
<keyword evidence="5 9" id="KW-0378">Hydrolase</keyword>
<comment type="cofactor">
    <cofactor evidence="1">
        <name>Mn(2+)</name>
        <dbReference type="ChEBI" id="CHEBI:29035"/>
    </cofactor>
</comment>
<dbReference type="PROSITE" id="PS51746">
    <property type="entry name" value="PPM_2"/>
    <property type="match status" value="1"/>
</dbReference>
<reference evidence="11 12" key="1">
    <citation type="submission" date="2019-04" db="EMBL/GenBank/DDBJ databases">
        <title>Friends and foes A comparative genomics study of 23 Aspergillus species from section Flavi.</title>
        <authorList>
            <consortium name="DOE Joint Genome Institute"/>
            <person name="Kjaerbolling I."/>
            <person name="Vesth T."/>
            <person name="Frisvad J.C."/>
            <person name="Nybo J.L."/>
            <person name="Theobald S."/>
            <person name="Kildgaard S."/>
            <person name="Isbrandt T."/>
            <person name="Kuo A."/>
            <person name="Sato A."/>
            <person name="Lyhne E.K."/>
            <person name="Kogle M.E."/>
            <person name="Wiebenga A."/>
            <person name="Kun R.S."/>
            <person name="Lubbers R.J."/>
            <person name="Makela M.R."/>
            <person name="Barry K."/>
            <person name="Chovatia M."/>
            <person name="Clum A."/>
            <person name="Daum C."/>
            <person name="Haridas S."/>
            <person name="He G."/>
            <person name="LaButti K."/>
            <person name="Lipzen A."/>
            <person name="Mondo S."/>
            <person name="Riley R."/>
            <person name="Salamov A."/>
            <person name="Simmons B.A."/>
            <person name="Magnuson J.K."/>
            <person name="Henrissat B."/>
            <person name="Mortensen U.H."/>
            <person name="Larsen T.O."/>
            <person name="Devries R.P."/>
            <person name="Grigoriev I.V."/>
            <person name="Machida M."/>
            <person name="Baker S.E."/>
            <person name="Andersen M.R."/>
        </authorList>
    </citation>
    <scope>NUCLEOTIDE SEQUENCE [LARGE SCALE GENOMIC DNA]</scope>
    <source>
        <strain evidence="11 12">CBS 117626</strain>
    </source>
</reference>
<dbReference type="Proteomes" id="UP000326950">
    <property type="component" value="Unassembled WGS sequence"/>
</dbReference>
<dbReference type="GO" id="GO:0046872">
    <property type="term" value="F:metal ion binding"/>
    <property type="evidence" value="ECO:0007669"/>
    <property type="project" value="UniProtKB-KW"/>
</dbReference>
<evidence type="ECO:0000313" key="11">
    <source>
        <dbReference type="EMBL" id="KAE8166578.1"/>
    </source>
</evidence>
<dbReference type="InterPro" id="IPR036457">
    <property type="entry name" value="PPM-type-like_dom_sf"/>
</dbReference>
<sequence length="352" mass="38130">MSIATNTSPTRITVEGAGAASTIGSRPTQQDQYTFLLPENFSTKSGDQIAFFAVYDGHGSRKVSKHANENIQRFLQESPELGSGLYEEAIKEAIKKEEAELLNDFRDGEEQFATTGSTASLALLNLTQGFLVVGNLGDSHILMADYNSSSQGATNIRRITKSHKPGDSDEKNRIMDAGGVVNTDSGTERLGALNMSRALGDLQYKDPLINSGTGPLNEAQMRADVTASTDQQNLLSNEPYLTRVDLKDGSQHVLILTSDGVTNGLEDEIIVHGLLTCYRSGLNATESAKYIVDEAADEPGSDNATCIAVFIGELNQVNLSYIMTLRQSRQAQINKTCFDETENVKPAVRKDP</sequence>
<evidence type="ECO:0000256" key="7">
    <source>
        <dbReference type="ARBA" id="ARBA00022912"/>
    </source>
</evidence>
<dbReference type="Gene3D" id="3.60.40.10">
    <property type="entry name" value="PPM-type phosphatase domain"/>
    <property type="match status" value="1"/>
</dbReference>
<dbReference type="OrthoDB" id="659at2759"/>
<dbReference type="GO" id="GO:0004722">
    <property type="term" value="F:protein serine/threonine phosphatase activity"/>
    <property type="evidence" value="ECO:0007669"/>
    <property type="project" value="UniProtKB-EC"/>
</dbReference>
<dbReference type="SUPFAM" id="SSF81606">
    <property type="entry name" value="PP2C-like"/>
    <property type="match status" value="1"/>
</dbReference>
<dbReference type="PANTHER" id="PTHR13832">
    <property type="entry name" value="PROTEIN PHOSPHATASE 2C"/>
    <property type="match status" value="1"/>
</dbReference>
<name>A0A5N6V6E6_ASPTM</name>
<dbReference type="AlphaFoldDB" id="A0A5N6V6E6"/>
<dbReference type="InterPro" id="IPR001932">
    <property type="entry name" value="PPM-type_phosphatase-like_dom"/>
</dbReference>
<dbReference type="InterPro" id="IPR000222">
    <property type="entry name" value="PP2C_BS"/>
</dbReference>
<organism evidence="11 12">
    <name type="scientific">Aspergillus tamarii</name>
    <dbReference type="NCBI Taxonomy" id="41984"/>
    <lineage>
        <taxon>Eukaryota</taxon>
        <taxon>Fungi</taxon>
        <taxon>Dikarya</taxon>
        <taxon>Ascomycota</taxon>
        <taxon>Pezizomycotina</taxon>
        <taxon>Eurotiomycetes</taxon>
        <taxon>Eurotiomycetidae</taxon>
        <taxon>Eurotiales</taxon>
        <taxon>Aspergillaceae</taxon>
        <taxon>Aspergillus</taxon>
        <taxon>Aspergillus subgen. Circumdati</taxon>
    </lineage>
</organism>
<keyword evidence="12" id="KW-1185">Reference proteome</keyword>
<comment type="similarity">
    <text evidence="2 9">Belongs to the PP2C family.</text>
</comment>
<evidence type="ECO:0000256" key="2">
    <source>
        <dbReference type="ARBA" id="ARBA00006702"/>
    </source>
</evidence>
<evidence type="ECO:0000256" key="9">
    <source>
        <dbReference type="RuleBase" id="RU003465"/>
    </source>
</evidence>
<protein>
    <recommendedName>
        <fullName evidence="3">protein-serine/threonine phosphatase</fullName>
        <ecNumber evidence="3">3.1.3.16</ecNumber>
    </recommendedName>
</protein>
<accession>A0A5N6V6E6</accession>
<keyword evidence="4" id="KW-0479">Metal-binding</keyword>
<evidence type="ECO:0000313" key="12">
    <source>
        <dbReference type="Proteomes" id="UP000326950"/>
    </source>
</evidence>
<keyword evidence="7 9" id="KW-0904">Protein phosphatase</keyword>
<dbReference type="SMART" id="SM00332">
    <property type="entry name" value="PP2Cc"/>
    <property type="match status" value="1"/>
</dbReference>
<dbReference type="Pfam" id="PF00481">
    <property type="entry name" value="PP2C"/>
    <property type="match status" value="1"/>
</dbReference>
<evidence type="ECO:0000256" key="1">
    <source>
        <dbReference type="ARBA" id="ARBA00001936"/>
    </source>
</evidence>
<dbReference type="PANTHER" id="PTHR13832:SF803">
    <property type="entry name" value="PROTEIN PHOSPHATASE 1G"/>
    <property type="match status" value="1"/>
</dbReference>
<keyword evidence="6" id="KW-0460">Magnesium</keyword>
<dbReference type="InterPro" id="IPR015655">
    <property type="entry name" value="PP2C"/>
</dbReference>
<feature type="domain" description="PPM-type phosphatase" evidence="10">
    <location>
        <begin position="16"/>
        <end position="311"/>
    </location>
</feature>
<evidence type="ECO:0000259" key="10">
    <source>
        <dbReference type="PROSITE" id="PS51746"/>
    </source>
</evidence>